<feature type="non-terminal residue" evidence="2">
    <location>
        <position position="1"/>
    </location>
</feature>
<evidence type="ECO:0000256" key="1">
    <source>
        <dbReference type="SAM" id="MobiDB-lite"/>
    </source>
</evidence>
<accession>A0A392VEG6</accession>
<evidence type="ECO:0000313" key="2">
    <source>
        <dbReference type="EMBL" id="MCI85833.1"/>
    </source>
</evidence>
<keyword evidence="3" id="KW-1185">Reference proteome</keyword>
<dbReference type="EMBL" id="LXQA011124956">
    <property type="protein sequence ID" value="MCI85833.1"/>
    <property type="molecule type" value="Genomic_DNA"/>
</dbReference>
<dbReference type="Proteomes" id="UP000265520">
    <property type="component" value="Unassembled WGS sequence"/>
</dbReference>
<comment type="caution">
    <text evidence="2">The sequence shown here is derived from an EMBL/GenBank/DDBJ whole genome shotgun (WGS) entry which is preliminary data.</text>
</comment>
<protein>
    <submittedName>
        <fullName evidence="2">Uncharacterized protein</fullName>
    </submittedName>
</protein>
<dbReference type="AlphaFoldDB" id="A0A392VEG6"/>
<evidence type="ECO:0000313" key="3">
    <source>
        <dbReference type="Proteomes" id="UP000265520"/>
    </source>
</evidence>
<sequence>AREGQTQEGKSSKGSCRQSGSCN</sequence>
<reference evidence="2 3" key="1">
    <citation type="journal article" date="2018" name="Front. Plant Sci.">
        <title>Red Clover (Trifolium pratense) and Zigzag Clover (T. medium) - A Picture of Genomic Similarities and Differences.</title>
        <authorList>
            <person name="Dluhosova J."/>
            <person name="Istvanek J."/>
            <person name="Nedelnik J."/>
            <person name="Repkova J."/>
        </authorList>
    </citation>
    <scope>NUCLEOTIDE SEQUENCE [LARGE SCALE GENOMIC DNA]</scope>
    <source>
        <strain evidence="3">cv. 10/8</strain>
        <tissue evidence="2">Leaf</tissue>
    </source>
</reference>
<organism evidence="2 3">
    <name type="scientific">Trifolium medium</name>
    <dbReference type="NCBI Taxonomy" id="97028"/>
    <lineage>
        <taxon>Eukaryota</taxon>
        <taxon>Viridiplantae</taxon>
        <taxon>Streptophyta</taxon>
        <taxon>Embryophyta</taxon>
        <taxon>Tracheophyta</taxon>
        <taxon>Spermatophyta</taxon>
        <taxon>Magnoliopsida</taxon>
        <taxon>eudicotyledons</taxon>
        <taxon>Gunneridae</taxon>
        <taxon>Pentapetalae</taxon>
        <taxon>rosids</taxon>
        <taxon>fabids</taxon>
        <taxon>Fabales</taxon>
        <taxon>Fabaceae</taxon>
        <taxon>Papilionoideae</taxon>
        <taxon>50 kb inversion clade</taxon>
        <taxon>NPAAA clade</taxon>
        <taxon>Hologalegina</taxon>
        <taxon>IRL clade</taxon>
        <taxon>Trifolieae</taxon>
        <taxon>Trifolium</taxon>
    </lineage>
</organism>
<name>A0A392VEG6_9FABA</name>
<proteinExistence type="predicted"/>
<feature type="region of interest" description="Disordered" evidence="1">
    <location>
        <begin position="1"/>
        <end position="23"/>
    </location>
</feature>